<comment type="caution">
    <text evidence="1">The sequence shown here is derived from an EMBL/GenBank/DDBJ whole genome shotgun (WGS) entry which is preliminary data.</text>
</comment>
<accession>A0ABV6P3X2</accession>
<evidence type="ECO:0000313" key="2">
    <source>
        <dbReference type="Proteomes" id="UP001589894"/>
    </source>
</evidence>
<dbReference type="EC" id="2.1.-.-" evidence="1"/>
<sequence>MALRSLRFRLVDSPDSYGGRRRAARAVWLSQTFPDLADMRVLDLGGRVESWATVPVRPAHVHLVNLEPVPTDLPEWAEADHADACDLPASIRSRRYDLVFSNSVLEHVGGHEQRRRMAEAVREMAPRYWIQTPYRYFPIEPHWVAPGMQFLPVAARVAVARKWPLAYTPGKSWERAMRQVLTTELVGRAEMRYLFPDATIRAERLLGMTKSLIAVRTADGDASS</sequence>
<keyword evidence="1" id="KW-0808">Transferase</keyword>
<dbReference type="SUPFAM" id="SSF53335">
    <property type="entry name" value="S-adenosyl-L-methionine-dependent methyltransferases"/>
    <property type="match status" value="1"/>
</dbReference>
<keyword evidence="1" id="KW-0489">Methyltransferase</keyword>
<reference evidence="1 2" key="1">
    <citation type="submission" date="2024-09" db="EMBL/GenBank/DDBJ databases">
        <authorList>
            <person name="Sun Q."/>
            <person name="Mori K."/>
        </authorList>
    </citation>
    <scope>NUCLEOTIDE SEQUENCE [LARGE SCALE GENOMIC DNA]</scope>
    <source>
        <strain evidence="1 2">TBRC 2205</strain>
    </source>
</reference>
<evidence type="ECO:0000313" key="1">
    <source>
        <dbReference type="EMBL" id="MFC0567725.1"/>
    </source>
</evidence>
<name>A0ABV6P3X2_9ACTN</name>
<protein>
    <submittedName>
        <fullName evidence="1">Class I SAM-dependent methyltransferase</fullName>
        <ecNumber evidence="1">2.1.-.-</ecNumber>
    </submittedName>
</protein>
<dbReference type="InterPro" id="IPR029063">
    <property type="entry name" value="SAM-dependent_MTases_sf"/>
</dbReference>
<keyword evidence="2" id="KW-1185">Reference proteome</keyword>
<dbReference type="Gene3D" id="3.40.50.150">
    <property type="entry name" value="Vaccinia Virus protein VP39"/>
    <property type="match status" value="1"/>
</dbReference>
<dbReference type="EMBL" id="JBHLUE010000026">
    <property type="protein sequence ID" value="MFC0567725.1"/>
    <property type="molecule type" value="Genomic_DNA"/>
</dbReference>
<proteinExistence type="predicted"/>
<dbReference type="GO" id="GO:0032259">
    <property type="term" value="P:methylation"/>
    <property type="evidence" value="ECO:0007669"/>
    <property type="project" value="UniProtKB-KW"/>
</dbReference>
<gene>
    <name evidence="1" type="ORF">ACFFHU_26750</name>
</gene>
<dbReference type="GO" id="GO:0008168">
    <property type="term" value="F:methyltransferase activity"/>
    <property type="evidence" value="ECO:0007669"/>
    <property type="project" value="UniProtKB-KW"/>
</dbReference>
<organism evidence="1 2">
    <name type="scientific">Plantactinospora siamensis</name>
    <dbReference type="NCBI Taxonomy" id="555372"/>
    <lineage>
        <taxon>Bacteria</taxon>
        <taxon>Bacillati</taxon>
        <taxon>Actinomycetota</taxon>
        <taxon>Actinomycetes</taxon>
        <taxon>Micromonosporales</taxon>
        <taxon>Micromonosporaceae</taxon>
        <taxon>Plantactinospora</taxon>
    </lineage>
</organism>
<dbReference type="RefSeq" id="WP_377343060.1">
    <property type="nucleotide sequence ID" value="NZ_JBHLUE010000026.1"/>
</dbReference>
<dbReference type="Proteomes" id="UP001589894">
    <property type="component" value="Unassembled WGS sequence"/>
</dbReference>